<comment type="caution">
    <text evidence="1">The sequence shown here is derived from an EMBL/GenBank/DDBJ whole genome shotgun (WGS) entry which is preliminary data.</text>
</comment>
<keyword evidence="2" id="KW-1185">Reference proteome</keyword>
<accession>A0A151MXL5</accession>
<evidence type="ECO:0000313" key="2">
    <source>
        <dbReference type="Proteomes" id="UP000050525"/>
    </source>
</evidence>
<evidence type="ECO:0000313" key="1">
    <source>
        <dbReference type="EMBL" id="KYO29205.1"/>
    </source>
</evidence>
<gene>
    <name evidence="1" type="ORF">Y1Q_0009974</name>
</gene>
<proteinExistence type="predicted"/>
<name>A0A151MXL5_ALLMI</name>
<dbReference type="Proteomes" id="UP000050525">
    <property type="component" value="Unassembled WGS sequence"/>
</dbReference>
<sequence>MCVCDTRTIALYAYCLLHSQVCEPTFPSYFRGTTDLSKTQVLDSKRKASHLYHQNDTKAKLHQVVSLMLPGKRTYLGGKIVLQTLFTV</sequence>
<dbReference type="EMBL" id="AKHW03004724">
    <property type="protein sequence ID" value="KYO29205.1"/>
    <property type="molecule type" value="Genomic_DNA"/>
</dbReference>
<organism evidence="1 2">
    <name type="scientific">Alligator mississippiensis</name>
    <name type="common">American alligator</name>
    <dbReference type="NCBI Taxonomy" id="8496"/>
    <lineage>
        <taxon>Eukaryota</taxon>
        <taxon>Metazoa</taxon>
        <taxon>Chordata</taxon>
        <taxon>Craniata</taxon>
        <taxon>Vertebrata</taxon>
        <taxon>Euteleostomi</taxon>
        <taxon>Archelosauria</taxon>
        <taxon>Archosauria</taxon>
        <taxon>Crocodylia</taxon>
        <taxon>Alligatoridae</taxon>
        <taxon>Alligatorinae</taxon>
        <taxon>Alligator</taxon>
    </lineage>
</organism>
<reference evidence="1 2" key="1">
    <citation type="journal article" date="2012" name="Genome Biol.">
        <title>Sequencing three crocodilian genomes to illuminate the evolution of archosaurs and amniotes.</title>
        <authorList>
            <person name="St John J.A."/>
            <person name="Braun E.L."/>
            <person name="Isberg S.R."/>
            <person name="Miles L.G."/>
            <person name="Chong A.Y."/>
            <person name="Gongora J."/>
            <person name="Dalzell P."/>
            <person name="Moran C."/>
            <person name="Bed'hom B."/>
            <person name="Abzhanov A."/>
            <person name="Burgess S.C."/>
            <person name="Cooksey A.M."/>
            <person name="Castoe T.A."/>
            <person name="Crawford N.G."/>
            <person name="Densmore L.D."/>
            <person name="Drew J.C."/>
            <person name="Edwards S.V."/>
            <person name="Faircloth B.C."/>
            <person name="Fujita M.K."/>
            <person name="Greenwold M.J."/>
            <person name="Hoffmann F.G."/>
            <person name="Howard J.M."/>
            <person name="Iguchi T."/>
            <person name="Janes D.E."/>
            <person name="Khan S.Y."/>
            <person name="Kohno S."/>
            <person name="de Koning A.J."/>
            <person name="Lance S.L."/>
            <person name="McCarthy F.M."/>
            <person name="McCormack J.E."/>
            <person name="Merchant M.E."/>
            <person name="Peterson D.G."/>
            <person name="Pollock D.D."/>
            <person name="Pourmand N."/>
            <person name="Raney B.J."/>
            <person name="Roessler K.A."/>
            <person name="Sanford J.R."/>
            <person name="Sawyer R.H."/>
            <person name="Schmidt C.J."/>
            <person name="Triplett E.W."/>
            <person name="Tuberville T.D."/>
            <person name="Venegas-Anaya M."/>
            <person name="Howard J.T."/>
            <person name="Jarvis E.D."/>
            <person name="Guillette L.J.Jr."/>
            <person name="Glenn T.C."/>
            <person name="Green R.E."/>
            <person name="Ray D.A."/>
        </authorList>
    </citation>
    <scope>NUCLEOTIDE SEQUENCE [LARGE SCALE GENOMIC DNA]</scope>
    <source>
        <strain evidence="1">KSC_2009_1</strain>
    </source>
</reference>
<dbReference type="AlphaFoldDB" id="A0A151MXL5"/>
<protein>
    <submittedName>
        <fullName evidence="1">Uncharacterized protein</fullName>
    </submittedName>
</protein>